<name>A0A9W8R5F2_9HYPO</name>
<dbReference type="Proteomes" id="UP001152087">
    <property type="component" value="Unassembled WGS sequence"/>
</dbReference>
<dbReference type="AlphaFoldDB" id="A0A9W8R5F2"/>
<organism evidence="1 2">
    <name type="scientific">Fusarium falciforme</name>
    <dbReference type="NCBI Taxonomy" id="195108"/>
    <lineage>
        <taxon>Eukaryota</taxon>
        <taxon>Fungi</taxon>
        <taxon>Dikarya</taxon>
        <taxon>Ascomycota</taxon>
        <taxon>Pezizomycotina</taxon>
        <taxon>Sordariomycetes</taxon>
        <taxon>Hypocreomycetidae</taxon>
        <taxon>Hypocreales</taxon>
        <taxon>Nectriaceae</taxon>
        <taxon>Fusarium</taxon>
        <taxon>Fusarium solani species complex</taxon>
    </lineage>
</organism>
<accession>A0A9W8R5F2</accession>
<protein>
    <submittedName>
        <fullName evidence="1">Uncharacterized protein</fullName>
    </submittedName>
</protein>
<reference evidence="1" key="1">
    <citation type="submission" date="2022-09" db="EMBL/GenBank/DDBJ databases">
        <title>Fusarium specimens isolated from Avocado Roots.</title>
        <authorList>
            <person name="Stajich J."/>
            <person name="Roper C."/>
            <person name="Heimlech-Rivalta G."/>
        </authorList>
    </citation>
    <scope>NUCLEOTIDE SEQUENCE</scope>
    <source>
        <strain evidence="1">A02</strain>
    </source>
</reference>
<sequence>MRVWKKLKNGSSADNRRWESHVLSDIEDMISSADHIKSNVEMTLSLAQRQIANSQAKESLKQGEIAKQQARESFQQGRTVTIFTGITAFFVCAPSHHLNRICK</sequence>
<proteinExistence type="predicted"/>
<evidence type="ECO:0000313" key="2">
    <source>
        <dbReference type="Proteomes" id="UP001152087"/>
    </source>
</evidence>
<comment type="caution">
    <text evidence="1">The sequence shown here is derived from an EMBL/GenBank/DDBJ whole genome shotgun (WGS) entry which is preliminary data.</text>
</comment>
<evidence type="ECO:0000313" key="1">
    <source>
        <dbReference type="EMBL" id="KAJ4185723.1"/>
    </source>
</evidence>
<keyword evidence="2" id="KW-1185">Reference proteome</keyword>
<gene>
    <name evidence="1" type="ORF">NW755_008173</name>
</gene>
<dbReference type="EMBL" id="JAOQAV010000022">
    <property type="protein sequence ID" value="KAJ4185723.1"/>
    <property type="molecule type" value="Genomic_DNA"/>
</dbReference>